<accession>A0A0F9E923</accession>
<keyword evidence="1" id="KW-0812">Transmembrane</keyword>
<protein>
    <submittedName>
        <fullName evidence="2">Uncharacterized protein</fullName>
    </submittedName>
</protein>
<dbReference type="AlphaFoldDB" id="A0A0F9E923"/>
<reference evidence="2" key="1">
    <citation type="journal article" date="2015" name="Nature">
        <title>Complex archaea that bridge the gap between prokaryotes and eukaryotes.</title>
        <authorList>
            <person name="Spang A."/>
            <person name="Saw J.H."/>
            <person name="Jorgensen S.L."/>
            <person name="Zaremba-Niedzwiedzka K."/>
            <person name="Martijn J."/>
            <person name="Lind A.E."/>
            <person name="van Eijk R."/>
            <person name="Schleper C."/>
            <person name="Guy L."/>
            <person name="Ettema T.J."/>
        </authorList>
    </citation>
    <scope>NUCLEOTIDE SEQUENCE</scope>
</reference>
<name>A0A0F9E923_9ZZZZ</name>
<feature type="transmembrane region" description="Helical" evidence="1">
    <location>
        <begin position="218"/>
        <end position="238"/>
    </location>
</feature>
<keyword evidence="1" id="KW-0472">Membrane</keyword>
<evidence type="ECO:0000256" key="1">
    <source>
        <dbReference type="SAM" id="Phobius"/>
    </source>
</evidence>
<proteinExistence type="predicted"/>
<feature type="transmembrane region" description="Helical" evidence="1">
    <location>
        <begin position="6"/>
        <end position="24"/>
    </location>
</feature>
<sequence length="330" mass="36552">MKDLINYIWIAFIAATMINALVWWRRGRDHIARKPELGQGYKRLVLGFIFWGSVPWAVMGLGLLVGGVSSCQDYLKPQGANPWVLAWYVTVICLWVLSLWWIFGGNGAQALVDHPGLFNFPLPKPKHVKLLACAMTLSGSIGVAIVFSHGMLLPYWPSQADGYTTIFIVYDGFWRVVALAVLFLAIGAVGLVAGIAWIRRAGIPKWWNRKEGTKPGFLLVWSILWLSLGGVGFSVNLYRSYQLVSAYRDGTAQLVEGTVHVLREQPEGGHAGGDLIEINGTQLVIDYFQVTPAYRQTIAHGGVLREGTSARVWHDDGKILRLDVPRVASP</sequence>
<dbReference type="EMBL" id="LAZR01025867">
    <property type="protein sequence ID" value="KKL70538.1"/>
    <property type="molecule type" value="Genomic_DNA"/>
</dbReference>
<feature type="transmembrane region" description="Helical" evidence="1">
    <location>
        <begin position="85"/>
        <end position="103"/>
    </location>
</feature>
<gene>
    <name evidence="2" type="ORF">LCGC14_2103910</name>
</gene>
<keyword evidence="1" id="KW-1133">Transmembrane helix</keyword>
<feature type="transmembrane region" description="Helical" evidence="1">
    <location>
        <begin position="172"/>
        <end position="198"/>
    </location>
</feature>
<feature type="transmembrane region" description="Helical" evidence="1">
    <location>
        <begin position="44"/>
        <end position="65"/>
    </location>
</feature>
<comment type="caution">
    <text evidence="2">The sequence shown here is derived from an EMBL/GenBank/DDBJ whole genome shotgun (WGS) entry which is preliminary data.</text>
</comment>
<organism evidence="2">
    <name type="scientific">marine sediment metagenome</name>
    <dbReference type="NCBI Taxonomy" id="412755"/>
    <lineage>
        <taxon>unclassified sequences</taxon>
        <taxon>metagenomes</taxon>
        <taxon>ecological metagenomes</taxon>
    </lineage>
</organism>
<feature type="transmembrane region" description="Helical" evidence="1">
    <location>
        <begin position="130"/>
        <end position="152"/>
    </location>
</feature>
<evidence type="ECO:0000313" key="2">
    <source>
        <dbReference type="EMBL" id="KKL70538.1"/>
    </source>
</evidence>